<gene>
    <name evidence="1" type="ORF">UC8_57830</name>
</gene>
<evidence type="ECO:0008006" key="3">
    <source>
        <dbReference type="Google" id="ProtNLM"/>
    </source>
</evidence>
<reference evidence="1 2" key="1">
    <citation type="submission" date="2019-08" db="EMBL/GenBank/DDBJ databases">
        <title>Deep-cultivation of Planctomycetes and their phenomic and genomic characterization uncovers novel biology.</title>
        <authorList>
            <person name="Wiegand S."/>
            <person name="Jogler M."/>
            <person name="Boedeker C."/>
            <person name="Pinto D."/>
            <person name="Vollmers J."/>
            <person name="Rivas-Marin E."/>
            <person name="Kohn T."/>
            <person name="Peeters S.H."/>
            <person name="Heuer A."/>
            <person name="Rast P."/>
            <person name="Oberbeckmann S."/>
            <person name="Bunk B."/>
            <person name="Jeske O."/>
            <person name="Meyerdierks A."/>
            <person name="Storesund J.E."/>
            <person name="Kallscheuer N."/>
            <person name="Luecker S."/>
            <person name="Lage O.M."/>
            <person name="Pohl T."/>
            <person name="Merkel B.J."/>
            <person name="Hornburger P."/>
            <person name="Mueller R.-W."/>
            <person name="Bruemmer F."/>
            <person name="Labrenz M."/>
            <person name="Spormann A.M."/>
            <person name="Op den Camp H."/>
            <person name="Overmann J."/>
            <person name="Amann R."/>
            <person name="Jetten M.S.M."/>
            <person name="Mascher T."/>
            <person name="Medema M.H."/>
            <person name="Devos D.P."/>
            <person name="Kaster A.-K."/>
            <person name="Ovreas L."/>
            <person name="Rohde M."/>
            <person name="Galperin M.Y."/>
            <person name="Jogler C."/>
        </authorList>
    </citation>
    <scope>NUCLEOTIDE SEQUENCE [LARGE SCALE GENOMIC DNA]</scope>
    <source>
        <strain evidence="1 2">UC8</strain>
    </source>
</reference>
<dbReference type="Proteomes" id="UP000325286">
    <property type="component" value="Chromosome"/>
</dbReference>
<organism evidence="1 2">
    <name type="scientific">Roseimaritima ulvae</name>
    <dbReference type="NCBI Taxonomy" id="980254"/>
    <lineage>
        <taxon>Bacteria</taxon>
        <taxon>Pseudomonadati</taxon>
        <taxon>Planctomycetota</taxon>
        <taxon>Planctomycetia</taxon>
        <taxon>Pirellulales</taxon>
        <taxon>Pirellulaceae</taxon>
        <taxon>Roseimaritima</taxon>
    </lineage>
</organism>
<evidence type="ECO:0000313" key="2">
    <source>
        <dbReference type="Proteomes" id="UP000325286"/>
    </source>
</evidence>
<dbReference type="SUPFAM" id="SSF75011">
    <property type="entry name" value="3-carboxy-cis,cis-mucoante lactonizing enzyme"/>
    <property type="match status" value="1"/>
</dbReference>
<dbReference type="RefSeq" id="WP_068140919.1">
    <property type="nucleotide sequence ID" value="NZ_CP042914.1"/>
</dbReference>
<keyword evidence="2" id="KW-1185">Reference proteome</keyword>
<dbReference type="KEGG" id="rul:UC8_57830"/>
<dbReference type="AlphaFoldDB" id="A0A5B9R0F2"/>
<sequence length="305" mass="33683">MKDCFLQRLSVSGIRRRFVAGAALTMVFALQLAVVGEQPPAAQTADANRPEAIILNHASLTESSGVAVSRRRGERVWTHNDSGDASRLFAFDTTGRSTGVWTLPAARSIDWEDIACFTLDGRPQLIVADVGDNDARRSEVQLYWCDEPDPDRSGRVLRLKTIRVRLPDGPCDCEAVAVDEASKQIWLASKRRLPICDLFVVPLAASEQPVTARRVARVAVPMVTGMDISSDSQTLVLGGYFDAFIYRKTDPTESWAAALRRTPQHQTMPPLRQIEAVGFANNQQLWVTSEGRPSKMIKLNLTPKP</sequence>
<evidence type="ECO:0000313" key="1">
    <source>
        <dbReference type="EMBL" id="QEG43729.1"/>
    </source>
</evidence>
<proteinExistence type="predicted"/>
<protein>
    <recommendedName>
        <fullName evidence="3">Integral membrane protein</fullName>
    </recommendedName>
</protein>
<name>A0A5B9R0F2_9BACT</name>
<dbReference type="EMBL" id="CP042914">
    <property type="protein sequence ID" value="QEG43729.1"/>
    <property type="molecule type" value="Genomic_DNA"/>
</dbReference>
<accession>A0A5B9R0F2</accession>